<dbReference type="GO" id="GO:0003677">
    <property type="term" value="F:DNA binding"/>
    <property type="evidence" value="ECO:0007669"/>
    <property type="project" value="InterPro"/>
</dbReference>
<organism evidence="2 3">
    <name type="scientific">Rhodohalobacter barkolensis</name>
    <dbReference type="NCBI Taxonomy" id="2053187"/>
    <lineage>
        <taxon>Bacteria</taxon>
        <taxon>Pseudomonadati</taxon>
        <taxon>Balneolota</taxon>
        <taxon>Balneolia</taxon>
        <taxon>Balneolales</taxon>
        <taxon>Balneolaceae</taxon>
        <taxon>Rhodohalobacter</taxon>
    </lineage>
</organism>
<dbReference type="SUPFAM" id="SSF143422">
    <property type="entry name" value="Transposase IS200-like"/>
    <property type="match status" value="1"/>
</dbReference>
<sequence length="154" mass="18584">MADTYTQLYIHFVFAVQNRRSIIHPDWETKLFRYMTGIIQNKSHKMIAINGMPDHIHMFIGFQPVDHMSELIKVVKGETSKWINDNGLVRVKFRWQEGYGAFSYSRSHIDRVYRYIQNQKEHHRKKSFQEEYIELLKAYGVEYDEKFIFKPVAY</sequence>
<dbReference type="InterPro" id="IPR036515">
    <property type="entry name" value="Transposase_17_sf"/>
</dbReference>
<dbReference type="EMBL" id="PISP01000005">
    <property type="protein sequence ID" value="PKD42842.1"/>
    <property type="molecule type" value="Genomic_DNA"/>
</dbReference>
<reference evidence="2 3" key="1">
    <citation type="submission" date="2017-11" db="EMBL/GenBank/DDBJ databases">
        <title>Rhodohalobacter 15182 sp. nov., isolated from a salt lake.</title>
        <authorList>
            <person name="Han S."/>
        </authorList>
    </citation>
    <scope>NUCLEOTIDE SEQUENCE [LARGE SCALE GENOMIC DNA]</scope>
    <source>
        <strain evidence="2 3">15182</strain>
    </source>
</reference>
<dbReference type="AlphaFoldDB" id="A0A2N0VF81"/>
<dbReference type="RefSeq" id="WP_101074093.1">
    <property type="nucleotide sequence ID" value="NZ_PISP01000005.1"/>
</dbReference>
<dbReference type="GO" id="GO:0006313">
    <property type="term" value="P:DNA transposition"/>
    <property type="evidence" value="ECO:0007669"/>
    <property type="project" value="InterPro"/>
</dbReference>
<dbReference type="Proteomes" id="UP000233398">
    <property type="component" value="Unassembled WGS sequence"/>
</dbReference>
<dbReference type="NCBIfam" id="NF033573">
    <property type="entry name" value="transpos_IS200"/>
    <property type="match status" value="1"/>
</dbReference>
<name>A0A2N0VF81_9BACT</name>
<dbReference type="SMART" id="SM01321">
    <property type="entry name" value="Y1_Tnp"/>
    <property type="match status" value="1"/>
</dbReference>
<dbReference type="PANTHER" id="PTHR33360">
    <property type="entry name" value="TRANSPOSASE FOR INSERTION SEQUENCE ELEMENT IS200"/>
    <property type="match status" value="1"/>
</dbReference>
<dbReference type="PANTHER" id="PTHR33360:SF2">
    <property type="entry name" value="TRANSPOSASE FOR INSERTION SEQUENCE ELEMENT IS200"/>
    <property type="match status" value="1"/>
</dbReference>
<accession>A0A2N0VF81</accession>
<protein>
    <submittedName>
        <fullName evidence="2">Transposase</fullName>
    </submittedName>
</protein>
<dbReference type="GO" id="GO:0004803">
    <property type="term" value="F:transposase activity"/>
    <property type="evidence" value="ECO:0007669"/>
    <property type="project" value="InterPro"/>
</dbReference>
<proteinExistence type="predicted"/>
<dbReference type="OrthoDB" id="9797997at2"/>
<evidence type="ECO:0000259" key="1">
    <source>
        <dbReference type="SMART" id="SM01321"/>
    </source>
</evidence>
<keyword evidence="3" id="KW-1185">Reference proteome</keyword>
<evidence type="ECO:0000313" key="3">
    <source>
        <dbReference type="Proteomes" id="UP000233398"/>
    </source>
</evidence>
<dbReference type="Gene3D" id="3.30.70.1290">
    <property type="entry name" value="Transposase IS200-like"/>
    <property type="match status" value="1"/>
</dbReference>
<gene>
    <name evidence="2" type="ORF">CWD77_13400</name>
</gene>
<dbReference type="InterPro" id="IPR002686">
    <property type="entry name" value="Transposase_17"/>
</dbReference>
<dbReference type="Pfam" id="PF01797">
    <property type="entry name" value="Y1_Tnp"/>
    <property type="match status" value="1"/>
</dbReference>
<evidence type="ECO:0000313" key="2">
    <source>
        <dbReference type="EMBL" id="PKD42842.1"/>
    </source>
</evidence>
<comment type="caution">
    <text evidence="2">The sequence shown here is derived from an EMBL/GenBank/DDBJ whole genome shotgun (WGS) entry which is preliminary data.</text>
</comment>
<feature type="domain" description="Transposase IS200-like" evidence="1">
    <location>
        <begin position="5"/>
        <end position="119"/>
    </location>
</feature>